<keyword evidence="1" id="KW-0813">Transport</keyword>
<feature type="domain" description="ABC transporter" evidence="4">
    <location>
        <begin position="6"/>
        <end position="235"/>
    </location>
</feature>
<dbReference type="PROSITE" id="PS00211">
    <property type="entry name" value="ABC_TRANSPORTER_1"/>
    <property type="match status" value="1"/>
</dbReference>
<dbReference type="EMBL" id="CP024699">
    <property type="protein sequence ID" value="ATV58855.1"/>
    <property type="molecule type" value="Genomic_DNA"/>
</dbReference>
<dbReference type="SUPFAM" id="SSF52540">
    <property type="entry name" value="P-loop containing nucleoside triphosphate hydrolases"/>
    <property type="match status" value="1"/>
</dbReference>
<dbReference type="InterPro" id="IPR017871">
    <property type="entry name" value="ABC_transporter-like_CS"/>
</dbReference>
<dbReference type="SMART" id="SM00382">
    <property type="entry name" value="AAA"/>
    <property type="match status" value="1"/>
</dbReference>
<protein>
    <submittedName>
        <fullName evidence="5">ABC transporter ATP-binding protein</fullName>
    </submittedName>
</protein>
<name>A0A2D3NTW9_9FUSO</name>
<dbReference type="Proteomes" id="UP000230056">
    <property type="component" value="Chromosome"/>
</dbReference>
<evidence type="ECO:0000256" key="2">
    <source>
        <dbReference type="ARBA" id="ARBA00022741"/>
    </source>
</evidence>
<evidence type="ECO:0000256" key="3">
    <source>
        <dbReference type="ARBA" id="ARBA00022840"/>
    </source>
</evidence>
<keyword evidence="3 5" id="KW-0067">ATP-binding</keyword>
<dbReference type="GO" id="GO:0005524">
    <property type="term" value="F:ATP binding"/>
    <property type="evidence" value="ECO:0007669"/>
    <property type="project" value="UniProtKB-KW"/>
</dbReference>
<dbReference type="PROSITE" id="PS50893">
    <property type="entry name" value="ABC_TRANSPORTER_2"/>
    <property type="match status" value="1"/>
</dbReference>
<sequence length="258" mass="29014">MSENIIKIKNISKKFQKNNEEVQILNDVNLDIKKGEFITIVGKSGCGKSTLLKLISGMVPITEGEILINDKSVNGVSKDCSMIFQDARLFPWLKIKDNVAIGLKNISPEEKNKIVLEYLELVGLKGVENSYPDQLSGGMAQRASIARGLALNSQIMLFDEPFSALDAMTKVQLQEELLKIHQEKGKTVILVTHDIEEAVYLGDRVVVMAANPGVIKDIINIDIEGRKDRTNTEFLSYKNKIYDYFFEDRNKNAVEYNI</sequence>
<dbReference type="PANTHER" id="PTHR42788">
    <property type="entry name" value="TAURINE IMPORT ATP-BINDING PROTEIN-RELATED"/>
    <property type="match status" value="1"/>
</dbReference>
<evidence type="ECO:0000256" key="1">
    <source>
        <dbReference type="ARBA" id="ARBA00022448"/>
    </source>
</evidence>
<accession>A0A2D3NTW9</accession>
<dbReference type="InterPro" id="IPR003439">
    <property type="entry name" value="ABC_transporter-like_ATP-bd"/>
</dbReference>
<evidence type="ECO:0000313" key="5">
    <source>
        <dbReference type="EMBL" id="ATV58855.1"/>
    </source>
</evidence>
<proteinExistence type="predicted"/>
<dbReference type="PANTHER" id="PTHR42788:SF13">
    <property type="entry name" value="ALIPHATIC SULFONATES IMPORT ATP-BINDING PROTEIN SSUB"/>
    <property type="match status" value="1"/>
</dbReference>
<dbReference type="GO" id="GO:0016887">
    <property type="term" value="F:ATP hydrolysis activity"/>
    <property type="evidence" value="ECO:0007669"/>
    <property type="project" value="InterPro"/>
</dbReference>
<dbReference type="Pfam" id="PF00005">
    <property type="entry name" value="ABC_tran"/>
    <property type="match status" value="1"/>
</dbReference>
<dbReference type="InterPro" id="IPR003593">
    <property type="entry name" value="AAA+_ATPase"/>
</dbReference>
<dbReference type="AlphaFoldDB" id="A0A2D3NTW9"/>
<gene>
    <name evidence="5" type="ORF">CTM72_03245</name>
</gene>
<dbReference type="InterPro" id="IPR050166">
    <property type="entry name" value="ABC_transporter_ATP-bind"/>
</dbReference>
<evidence type="ECO:0000259" key="4">
    <source>
        <dbReference type="PROSITE" id="PS50893"/>
    </source>
</evidence>
<dbReference type="Gene3D" id="3.40.50.300">
    <property type="entry name" value="P-loop containing nucleotide triphosphate hydrolases"/>
    <property type="match status" value="1"/>
</dbReference>
<keyword evidence="2" id="KW-0547">Nucleotide-binding</keyword>
<dbReference type="RefSeq" id="WP_100024472.1">
    <property type="nucleotide sequence ID" value="NZ_CP024699.1"/>
</dbReference>
<dbReference type="InterPro" id="IPR027417">
    <property type="entry name" value="P-loop_NTPase"/>
</dbReference>
<reference evidence="5 6" key="1">
    <citation type="submission" date="2017-11" db="EMBL/GenBank/DDBJ databases">
        <title>Genome sequencing of Fusobacterium periodonticum KCOM 1261.</title>
        <authorList>
            <person name="Kook J.-K."/>
            <person name="Park S.-N."/>
            <person name="Lim Y.K."/>
        </authorList>
    </citation>
    <scope>NUCLEOTIDE SEQUENCE [LARGE SCALE GENOMIC DNA]</scope>
    <source>
        <strain evidence="5 6">KCOM 1261</strain>
    </source>
</reference>
<evidence type="ECO:0000313" key="6">
    <source>
        <dbReference type="Proteomes" id="UP000230056"/>
    </source>
</evidence>
<organism evidence="5 6">
    <name type="scientific">Fusobacterium pseudoperiodonticum</name>
    <dbReference type="NCBI Taxonomy" id="2663009"/>
    <lineage>
        <taxon>Bacteria</taxon>
        <taxon>Fusobacteriati</taxon>
        <taxon>Fusobacteriota</taxon>
        <taxon>Fusobacteriia</taxon>
        <taxon>Fusobacteriales</taxon>
        <taxon>Fusobacteriaceae</taxon>
        <taxon>Fusobacterium</taxon>
    </lineage>
</organism>
<dbReference type="CDD" id="cd03293">
    <property type="entry name" value="ABC_NrtD_SsuB_transporters"/>
    <property type="match status" value="1"/>
</dbReference>